<comment type="caution">
    <text evidence="4">The sequence shown here is derived from an EMBL/GenBank/DDBJ whole genome shotgun (WGS) entry which is preliminary data.</text>
</comment>
<dbReference type="InterPro" id="IPR011659">
    <property type="entry name" value="WD40"/>
</dbReference>
<reference evidence="4 5" key="2">
    <citation type="submission" date="2018-07" db="EMBL/GenBank/DDBJ databases">
        <title>Pontibacter sp. 2b14 genomic sequence and assembly.</title>
        <authorList>
            <person name="Du Z.-J."/>
        </authorList>
    </citation>
    <scope>NUCLEOTIDE SEQUENCE [LARGE SCALE GENOMIC DNA]</scope>
    <source>
        <strain evidence="4 5">2b14</strain>
    </source>
</reference>
<reference evidence="4 5" key="1">
    <citation type="submission" date="2018-06" db="EMBL/GenBank/DDBJ databases">
        <authorList>
            <person name="Liu Z.-W."/>
        </authorList>
    </citation>
    <scope>NUCLEOTIDE SEQUENCE [LARGE SCALE GENOMIC DNA]</scope>
    <source>
        <strain evidence="4 5">2b14</strain>
    </source>
</reference>
<protein>
    <submittedName>
        <fullName evidence="4">S9 family peptidase</fullName>
    </submittedName>
</protein>
<feature type="domain" description="Peptidase S9 prolyl oligopeptidase catalytic" evidence="2">
    <location>
        <begin position="593"/>
        <end position="790"/>
    </location>
</feature>
<dbReference type="SUPFAM" id="SSF53474">
    <property type="entry name" value="alpha/beta-Hydrolases"/>
    <property type="match status" value="1"/>
</dbReference>
<feature type="domain" description="Dipeptidylpeptidase IV N-terminal" evidence="3">
    <location>
        <begin position="109"/>
        <end position="167"/>
    </location>
</feature>
<feature type="chain" id="PRO_5016578062" evidence="1">
    <location>
        <begin position="23"/>
        <end position="791"/>
    </location>
</feature>
<dbReference type="GO" id="GO:0008236">
    <property type="term" value="F:serine-type peptidase activity"/>
    <property type="evidence" value="ECO:0007669"/>
    <property type="project" value="InterPro"/>
</dbReference>
<dbReference type="GO" id="GO:0008239">
    <property type="term" value="F:dipeptidyl-peptidase activity"/>
    <property type="evidence" value="ECO:0007669"/>
    <property type="project" value="TreeGrafter"/>
</dbReference>
<dbReference type="AlphaFoldDB" id="A0A364RJM5"/>
<dbReference type="Gene3D" id="3.40.50.1820">
    <property type="entry name" value="alpha/beta hydrolase"/>
    <property type="match status" value="1"/>
</dbReference>
<dbReference type="Pfam" id="PF00930">
    <property type="entry name" value="DPPIV_N"/>
    <property type="match status" value="2"/>
</dbReference>
<gene>
    <name evidence="4" type="ORF">DP923_02375</name>
</gene>
<evidence type="ECO:0000313" key="4">
    <source>
        <dbReference type="EMBL" id="RAU84492.1"/>
    </source>
</evidence>
<accession>A0A364RJM5</accession>
<feature type="signal peptide" evidence="1">
    <location>
        <begin position="1"/>
        <end position="22"/>
    </location>
</feature>
<dbReference type="InterPro" id="IPR001375">
    <property type="entry name" value="Peptidase_S9_cat"/>
</dbReference>
<dbReference type="Proteomes" id="UP000251692">
    <property type="component" value="Unassembled WGS sequence"/>
</dbReference>
<dbReference type="GO" id="GO:0006508">
    <property type="term" value="P:proteolysis"/>
    <property type="evidence" value="ECO:0007669"/>
    <property type="project" value="InterPro"/>
</dbReference>
<feature type="domain" description="Dipeptidylpeptidase IV N-terminal" evidence="3">
    <location>
        <begin position="236"/>
        <end position="504"/>
    </location>
</feature>
<dbReference type="EMBL" id="QMDV01000001">
    <property type="protein sequence ID" value="RAU84492.1"/>
    <property type="molecule type" value="Genomic_DNA"/>
</dbReference>
<keyword evidence="1" id="KW-0732">Signal</keyword>
<proteinExistence type="predicted"/>
<evidence type="ECO:0000259" key="2">
    <source>
        <dbReference type="Pfam" id="PF00326"/>
    </source>
</evidence>
<dbReference type="OrthoDB" id="9812921at2"/>
<dbReference type="InterPro" id="IPR029058">
    <property type="entry name" value="AB_hydrolase_fold"/>
</dbReference>
<name>A0A364RJM5_9BACT</name>
<evidence type="ECO:0000313" key="5">
    <source>
        <dbReference type="Proteomes" id="UP000251692"/>
    </source>
</evidence>
<evidence type="ECO:0000256" key="1">
    <source>
        <dbReference type="SAM" id="SignalP"/>
    </source>
</evidence>
<dbReference type="Pfam" id="PF00326">
    <property type="entry name" value="Peptidase_S9"/>
    <property type="match status" value="1"/>
</dbReference>
<dbReference type="InterPro" id="IPR002469">
    <property type="entry name" value="Peptidase_S9B_N"/>
</dbReference>
<dbReference type="PANTHER" id="PTHR11731">
    <property type="entry name" value="PROTEASE FAMILY S9B,C DIPEPTIDYL-PEPTIDASE IV-RELATED"/>
    <property type="match status" value="1"/>
</dbReference>
<keyword evidence="5" id="KW-1185">Reference proteome</keyword>
<organism evidence="4 5">
    <name type="scientific">Pontibacter arcticus</name>
    <dbReference type="NCBI Taxonomy" id="2080288"/>
    <lineage>
        <taxon>Bacteria</taxon>
        <taxon>Pseudomonadati</taxon>
        <taxon>Bacteroidota</taxon>
        <taxon>Cytophagia</taxon>
        <taxon>Cytophagales</taxon>
        <taxon>Hymenobacteraceae</taxon>
        <taxon>Pontibacter</taxon>
    </lineage>
</organism>
<dbReference type="PANTHER" id="PTHR11731:SF193">
    <property type="entry name" value="DIPEPTIDYL PEPTIDASE 9"/>
    <property type="match status" value="1"/>
</dbReference>
<evidence type="ECO:0000259" key="3">
    <source>
        <dbReference type="Pfam" id="PF00930"/>
    </source>
</evidence>
<sequence>MLSKKQGLMFSWLLLLTVFVQAQTPGLTVEKIMRDPKWIGTSPSNVFWSEDGKKVYFNWNPDATKFDSLYSVSTSGKDIKKVAASERRNLPSMAGSYNKARTKKVYEKNGDIFLLDIKSGKTQKLTNTVERESSPSFSFDEKKVLYLRDSNLYAFNTATSQLNQLTDFRKGRKPAATDDKDPQRAWLKKQQLGLFDVIKEREAAKEATKKQQEIDAPARPAEIYLDDKIVSNVTLSPDERYISYQLISRPKNAKITIVPDFVTASGYTEDLNTRTKVGDAQTTSEFFLYDARRDTAYQVTMKGIAGITDKPHYIKSTDAKQAGKPNGAADLRATSMFGPVWSEDGKHAVVVARAADNKDRWIMKLDPAAGTVSLLDRQHDDAWIAGPGIGYGTGEMGWLPDNKVWFQSEESGYSHLYTVDVNSGAKKALTSGKYEVSDVYLSKDKKNWYFTANKVHPGEKHFYRMPVRGGEMVQLTTMPGASEVTMSPDEKKLAIRYSYSNKPWELYLMDNQKGAKPKQVTNSLTPEFKSYKWREPEVISYKAQDGVDVYARVYRPANAVQNGPAVIFVHGAGYLQNAHKWWSSYFREYMFHNLLAEQGYTVLDIDYRGSAGYGRDVRTGIYQFMGGKDLSDHVDGAKLLADKYNVDPKRIGIYGGSYGGFITLMAMFTEPDVFAAGAALRSVTDWAHYNHGYTSNILNTPYTDSTAYAKSSPIYYADGLKGALLMCHGMIDTNVHFQDIVRLSQRLIELGKDNWELAVYPVEDHGFVEPSSWTDEYKRIYKLFEENLKKK</sequence>
<dbReference type="Pfam" id="PF07676">
    <property type="entry name" value="PD40"/>
    <property type="match status" value="1"/>
</dbReference>
<dbReference type="Gene3D" id="2.140.10.30">
    <property type="entry name" value="Dipeptidylpeptidase IV, N-terminal domain"/>
    <property type="match status" value="1"/>
</dbReference>
<dbReference type="SUPFAM" id="SSF82171">
    <property type="entry name" value="DPP6 N-terminal domain-like"/>
    <property type="match status" value="1"/>
</dbReference>
<dbReference type="InterPro" id="IPR050278">
    <property type="entry name" value="Serine_Prot_S9B/DPPIV"/>
</dbReference>